<feature type="signal peptide" evidence="1">
    <location>
        <begin position="1"/>
        <end position="27"/>
    </location>
</feature>
<sequence>MNKKTKKAVNGAVIGTMLFSMVNFTSATNETGSIDEKPVYQVDFNYEVRENRLEDKLEEIVEKNIVSKDQATNIAEKLTEYRDEIIQEKKDKVKEKIEKEEITKDQYNNIVTKIDNKKVKGKFNLKYKIENLDETLDQKLDEGKITEAQYNQIKLKIKDKITYRRSRLSTILEKLVEDEIITKYQSEQIFEYLIN</sequence>
<dbReference type="AlphaFoldDB" id="A0A942UTG0"/>
<gene>
    <name evidence="2" type="ORF">GOQ27_10610</name>
</gene>
<reference evidence="2" key="1">
    <citation type="submission" date="2019-12" db="EMBL/GenBank/DDBJ databases">
        <title>Clostridiaceae gen. nov. sp. nov., isolated from sediment in Xinjiang, China.</title>
        <authorList>
            <person name="Zhang R."/>
        </authorList>
    </citation>
    <scope>NUCLEOTIDE SEQUENCE</scope>
    <source>
        <strain evidence="2">D2Q-11</strain>
    </source>
</reference>
<dbReference type="Proteomes" id="UP000724672">
    <property type="component" value="Unassembled WGS sequence"/>
</dbReference>
<protein>
    <submittedName>
        <fullName evidence="2">Uncharacterized protein</fullName>
    </submittedName>
</protein>
<evidence type="ECO:0000256" key="1">
    <source>
        <dbReference type="SAM" id="SignalP"/>
    </source>
</evidence>
<feature type="chain" id="PRO_5037819401" evidence="1">
    <location>
        <begin position="28"/>
        <end position="195"/>
    </location>
</feature>
<keyword evidence="3" id="KW-1185">Reference proteome</keyword>
<evidence type="ECO:0000313" key="3">
    <source>
        <dbReference type="Proteomes" id="UP000724672"/>
    </source>
</evidence>
<comment type="caution">
    <text evidence="2">The sequence shown here is derived from an EMBL/GenBank/DDBJ whole genome shotgun (WGS) entry which is preliminary data.</text>
</comment>
<evidence type="ECO:0000313" key="2">
    <source>
        <dbReference type="EMBL" id="MBS4538919.1"/>
    </source>
</evidence>
<dbReference type="EMBL" id="WSFT01000039">
    <property type="protein sequence ID" value="MBS4538919.1"/>
    <property type="molecule type" value="Genomic_DNA"/>
</dbReference>
<keyword evidence="1" id="KW-0732">Signal</keyword>
<name>A0A942UTG0_9FIRM</name>
<proteinExistence type="predicted"/>
<organism evidence="2 3">
    <name type="scientific">Anaeromonas frigoriresistens</name>
    <dbReference type="NCBI Taxonomy" id="2683708"/>
    <lineage>
        <taxon>Bacteria</taxon>
        <taxon>Bacillati</taxon>
        <taxon>Bacillota</taxon>
        <taxon>Tissierellia</taxon>
        <taxon>Tissierellales</taxon>
        <taxon>Thermohalobacteraceae</taxon>
        <taxon>Anaeromonas</taxon>
    </lineage>
</organism>
<dbReference type="RefSeq" id="WP_203366843.1">
    <property type="nucleotide sequence ID" value="NZ_WSFT01000039.1"/>
</dbReference>
<accession>A0A942UTG0</accession>